<organism evidence="3 4">
    <name type="scientific">Gigaspora margarita</name>
    <dbReference type="NCBI Taxonomy" id="4874"/>
    <lineage>
        <taxon>Eukaryota</taxon>
        <taxon>Fungi</taxon>
        <taxon>Fungi incertae sedis</taxon>
        <taxon>Mucoromycota</taxon>
        <taxon>Glomeromycotina</taxon>
        <taxon>Glomeromycetes</taxon>
        <taxon>Diversisporales</taxon>
        <taxon>Gigasporaceae</taxon>
        <taxon>Gigaspora</taxon>
    </lineage>
</organism>
<proteinExistence type="predicted"/>
<accession>A0A8H3XB55</accession>
<name>A0A8H3XB55_GIGMA</name>
<sequence length="556" mass="63741">MFESVVTEYLEKTKNKDWSILGILEFARSNSNTKLSVATLNDFKEDLYSILSSYQDKCNVHVNAKNKASKILSNFDSSFSTAEDQQENQILIDQLRETSSEKRKECEKITRPLDAEEDGDHSYKRQCKDEGLLNLIEILDDDEPLVEWEFDTPEPSCPIWWRIIDISDPEIRSLMSENESSELNTKVSSLLENWTTLEAKAESCLQSLEKLDNDQLHTIGEIVRPKGTHGAILELQNLLNNIKEQKVPESDNLFEDEKNNETDQHEEISPLTPDDCMNPDVAFIFDLIRYTCEMIAKGITQRPNSERDIDIFIKRHIFSCFDTILDSHFGEVVSRASRSRRAVAINAPSNAEGYHLDWMFTRHDLGRELCWGREFSLCERTGSKTEDTRKIFSNTLKVQKTLRDMHRNLIEAISADGGGTLSNPVIQASTKLLMPGFLSSYFFIRAILVIYVGGGFYASVNLADLYIPTKYQELEFIIKISRSMLQIKKLLSVTISRFKQMKNRAEKEKFAPGKVAIPARWEESRSFQKPRVPKTKDHLEPDGNPVLNDQILNDTE</sequence>
<comment type="caution">
    <text evidence="3">The sequence shown here is derived from an EMBL/GenBank/DDBJ whole genome shotgun (WGS) entry which is preliminary data.</text>
</comment>
<reference evidence="3 4" key="1">
    <citation type="journal article" date="2019" name="Environ. Microbiol.">
        <title>At the nexus of three kingdoms: the genome of the mycorrhizal fungus Gigaspora margarita provides insights into plant, endobacterial and fungal interactions.</title>
        <authorList>
            <person name="Venice F."/>
            <person name="Ghignone S."/>
            <person name="Salvioli di Fossalunga A."/>
            <person name="Amselem J."/>
            <person name="Novero M."/>
            <person name="Xianan X."/>
            <person name="Sedzielewska Toro K."/>
            <person name="Morin E."/>
            <person name="Lipzen A."/>
            <person name="Grigoriev I.V."/>
            <person name="Henrissat B."/>
            <person name="Martin F.M."/>
            <person name="Bonfante P."/>
        </authorList>
    </citation>
    <scope>NUCLEOTIDE SEQUENCE [LARGE SCALE GENOMIC DNA]</scope>
    <source>
        <strain evidence="3 4">BEG34</strain>
    </source>
</reference>
<evidence type="ECO:0000313" key="4">
    <source>
        <dbReference type="Proteomes" id="UP000439903"/>
    </source>
</evidence>
<keyword evidence="4" id="KW-1185">Reference proteome</keyword>
<keyword evidence="2" id="KW-0472">Membrane</keyword>
<dbReference type="Proteomes" id="UP000439903">
    <property type="component" value="Unassembled WGS sequence"/>
</dbReference>
<protein>
    <submittedName>
        <fullName evidence="3">Uncharacterized protein</fullName>
    </submittedName>
</protein>
<feature type="region of interest" description="Disordered" evidence="1">
    <location>
        <begin position="524"/>
        <end position="556"/>
    </location>
</feature>
<keyword evidence="2" id="KW-1133">Transmembrane helix</keyword>
<dbReference type="AlphaFoldDB" id="A0A8H3XB55"/>
<feature type="transmembrane region" description="Helical" evidence="2">
    <location>
        <begin position="441"/>
        <end position="460"/>
    </location>
</feature>
<keyword evidence="2" id="KW-0812">Transmembrane</keyword>
<gene>
    <name evidence="3" type="ORF">F8M41_003573</name>
</gene>
<dbReference type="OrthoDB" id="2443690at2759"/>
<evidence type="ECO:0000313" key="3">
    <source>
        <dbReference type="EMBL" id="KAF0443362.1"/>
    </source>
</evidence>
<evidence type="ECO:0000256" key="1">
    <source>
        <dbReference type="SAM" id="MobiDB-lite"/>
    </source>
</evidence>
<dbReference type="EMBL" id="WTPW01001312">
    <property type="protein sequence ID" value="KAF0443362.1"/>
    <property type="molecule type" value="Genomic_DNA"/>
</dbReference>
<evidence type="ECO:0000256" key="2">
    <source>
        <dbReference type="SAM" id="Phobius"/>
    </source>
</evidence>